<evidence type="ECO:0000313" key="2">
    <source>
        <dbReference type="Proteomes" id="UP000187609"/>
    </source>
</evidence>
<feature type="non-terminal residue" evidence="1">
    <location>
        <position position="95"/>
    </location>
</feature>
<dbReference type="AlphaFoldDB" id="A0A314KUJ5"/>
<evidence type="ECO:0000313" key="1">
    <source>
        <dbReference type="EMBL" id="OIT32419.1"/>
    </source>
</evidence>
<comment type="caution">
    <text evidence="1">The sequence shown here is derived from an EMBL/GenBank/DDBJ whole genome shotgun (WGS) entry which is preliminary data.</text>
</comment>
<sequence>GLNESYDQARRQILLKTNALSLNQAYAMIIQDESQQKIGEDAVTSDKIEPLAMQAGRGGGKRQYLQCDFCHLKGHTKKNCYKIVGYPADYAPRRR</sequence>
<dbReference type="PANTHER" id="PTHR34222">
    <property type="entry name" value="GAG_PRE-INTEGRS DOMAIN-CONTAINING PROTEIN"/>
    <property type="match status" value="1"/>
</dbReference>
<dbReference type="PANTHER" id="PTHR34222:SF77">
    <property type="entry name" value="CCHC-TYPE DOMAIN-CONTAINING PROTEIN"/>
    <property type="match status" value="1"/>
</dbReference>
<accession>A0A314KUJ5</accession>
<reference evidence="1" key="1">
    <citation type="submission" date="2016-11" db="EMBL/GenBank/DDBJ databases">
        <title>The genome of Nicotiana attenuata.</title>
        <authorList>
            <person name="Xu S."/>
            <person name="Brockmoeller T."/>
            <person name="Gaquerel E."/>
            <person name="Navarro A."/>
            <person name="Kuhl H."/>
            <person name="Gase K."/>
            <person name="Ling Z."/>
            <person name="Zhou W."/>
            <person name="Kreitzer C."/>
            <person name="Stanke M."/>
            <person name="Tang H."/>
            <person name="Lyons E."/>
            <person name="Pandey P."/>
            <person name="Pandey S.P."/>
            <person name="Timmermann B."/>
            <person name="Baldwin I.T."/>
        </authorList>
    </citation>
    <scope>NUCLEOTIDE SEQUENCE [LARGE SCALE GENOMIC DNA]</scope>
    <source>
        <strain evidence="1">UT</strain>
    </source>
</reference>
<dbReference type="EMBL" id="MJEQ01001064">
    <property type="protein sequence ID" value="OIT32419.1"/>
    <property type="molecule type" value="Genomic_DNA"/>
</dbReference>
<organism evidence="1 2">
    <name type="scientific">Nicotiana attenuata</name>
    <name type="common">Coyote tobacco</name>
    <dbReference type="NCBI Taxonomy" id="49451"/>
    <lineage>
        <taxon>Eukaryota</taxon>
        <taxon>Viridiplantae</taxon>
        <taxon>Streptophyta</taxon>
        <taxon>Embryophyta</taxon>
        <taxon>Tracheophyta</taxon>
        <taxon>Spermatophyta</taxon>
        <taxon>Magnoliopsida</taxon>
        <taxon>eudicotyledons</taxon>
        <taxon>Gunneridae</taxon>
        <taxon>Pentapetalae</taxon>
        <taxon>asterids</taxon>
        <taxon>lamiids</taxon>
        <taxon>Solanales</taxon>
        <taxon>Solanaceae</taxon>
        <taxon>Nicotianoideae</taxon>
        <taxon>Nicotianeae</taxon>
        <taxon>Nicotiana</taxon>
    </lineage>
</organism>
<dbReference type="Gramene" id="OIT32419">
    <property type="protein sequence ID" value="OIT32419"/>
    <property type="gene ID" value="A4A49_56061"/>
</dbReference>
<protein>
    <submittedName>
        <fullName evidence="1">Uncharacterized protein</fullName>
    </submittedName>
</protein>
<gene>
    <name evidence="1" type="ORF">A4A49_56061</name>
</gene>
<feature type="non-terminal residue" evidence="1">
    <location>
        <position position="1"/>
    </location>
</feature>
<dbReference type="Proteomes" id="UP000187609">
    <property type="component" value="Unassembled WGS sequence"/>
</dbReference>
<proteinExistence type="predicted"/>
<keyword evidence="2" id="KW-1185">Reference proteome</keyword>
<name>A0A314KUJ5_NICAT</name>